<keyword evidence="3" id="KW-1185">Reference proteome</keyword>
<dbReference type="Gramene" id="TKW21567">
    <property type="protein sequence ID" value="TKW21567"/>
    <property type="gene ID" value="SEVIR_4G127601v2"/>
</dbReference>
<evidence type="ECO:0000256" key="1">
    <source>
        <dbReference type="SAM" id="SignalP"/>
    </source>
</evidence>
<keyword evidence="1" id="KW-0732">Signal</keyword>
<protein>
    <submittedName>
        <fullName evidence="2">Uncharacterized protein</fullName>
    </submittedName>
</protein>
<dbReference type="Proteomes" id="UP000298652">
    <property type="component" value="Chromosome 4"/>
</dbReference>
<dbReference type="AlphaFoldDB" id="A0A4U6VC73"/>
<proteinExistence type="predicted"/>
<reference evidence="2" key="1">
    <citation type="submission" date="2019-03" db="EMBL/GenBank/DDBJ databases">
        <title>WGS assembly of Setaria viridis.</title>
        <authorList>
            <person name="Huang P."/>
            <person name="Jenkins J."/>
            <person name="Grimwood J."/>
            <person name="Barry K."/>
            <person name="Healey A."/>
            <person name="Mamidi S."/>
            <person name="Sreedasyam A."/>
            <person name="Shu S."/>
            <person name="Feldman M."/>
            <person name="Wu J."/>
            <person name="Yu Y."/>
            <person name="Chen C."/>
            <person name="Johnson J."/>
            <person name="Rokhsar D."/>
            <person name="Baxter I."/>
            <person name="Schmutz J."/>
            <person name="Brutnell T."/>
            <person name="Kellogg E."/>
        </authorList>
    </citation>
    <scope>NUCLEOTIDE SEQUENCE [LARGE SCALE GENOMIC DNA]</scope>
</reference>
<evidence type="ECO:0000313" key="2">
    <source>
        <dbReference type="EMBL" id="TKW21567.1"/>
    </source>
</evidence>
<name>A0A4U6VC73_SETVI</name>
<dbReference type="EMBL" id="CM016555">
    <property type="protein sequence ID" value="TKW21567.1"/>
    <property type="molecule type" value="Genomic_DNA"/>
</dbReference>
<gene>
    <name evidence="2" type="ORF">SEVIR_4G127601v2</name>
</gene>
<feature type="chain" id="PRO_5020963665" evidence="1">
    <location>
        <begin position="24"/>
        <end position="67"/>
    </location>
</feature>
<feature type="signal peptide" evidence="1">
    <location>
        <begin position="1"/>
        <end position="23"/>
    </location>
</feature>
<organism evidence="2 3">
    <name type="scientific">Setaria viridis</name>
    <name type="common">Green bristlegrass</name>
    <name type="synonym">Setaria italica subsp. viridis</name>
    <dbReference type="NCBI Taxonomy" id="4556"/>
    <lineage>
        <taxon>Eukaryota</taxon>
        <taxon>Viridiplantae</taxon>
        <taxon>Streptophyta</taxon>
        <taxon>Embryophyta</taxon>
        <taxon>Tracheophyta</taxon>
        <taxon>Spermatophyta</taxon>
        <taxon>Magnoliopsida</taxon>
        <taxon>Liliopsida</taxon>
        <taxon>Poales</taxon>
        <taxon>Poaceae</taxon>
        <taxon>PACMAD clade</taxon>
        <taxon>Panicoideae</taxon>
        <taxon>Panicodae</taxon>
        <taxon>Paniceae</taxon>
        <taxon>Cenchrinae</taxon>
        <taxon>Setaria</taxon>
    </lineage>
</organism>
<accession>A0A4U6VC73</accession>
<sequence length="67" mass="7028">MLKLLSLLLLALGLPSFLLGGRSSEIPPRTARIGISDVMIGLISDIRPSALAFAGLSSPLLKNSIKL</sequence>
<evidence type="ECO:0000313" key="3">
    <source>
        <dbReference type="Proteomes" id="UP000298652"/>
    </source>
</evidence>